<feature type="compositionally biased region" description="Polar residues" evidence="1">
    <location>
        <begin position="520"/>
        <end position="530"/>
    </location>
</feature>
<feature type="compositionally biased region" description="Basic and acidic residues" evidence="1">
    <location>
        <begin position="542"/>
        <end position="552"/>
    </location>
</feature>
<protein>
    <submittedName>
        <fullName evidence="2">Uncharacterized protein</fullName>
    </submittedName>
</protein>
<feature type="compositionally biased region" description="Basic and acidic residues" evidence="1">
    <location>
        <begin position="680"/>
        <end position="707"/>
    </location>
</feature>
<reference evidence="2 3" key="1">
    <citation type="submission" date="2024-01" db="EMBL/GenBank/DDBJ databases">
        <title>A draft genome for a cacao thread blight-causing isolate of Paramarasmius palmivorus.</title>
        <authorList>
            <person name="Baruah I.K."/>
            <person name="Bukari Y."/>
            <person name="Amoako-Attah I."/>
            <person name="Meinhardt L.W."/>
            <person name="Bailey B.A."/>
            <person name="Cohen S.P."/>
        </authorList>
    </citation>
    <scope>NUCLEOTIDE SEQUENCE [LARGE SCALE GENOMIC DNA]</scope>
    <source>
        <strain evidence="2 3">GH-12</strain>
    </source>
</reference>
<dbReference type="EMBL" id="JAYKXP010000059">
    <property type="protein sequence ID" value="KAK7033980.1"/>
    <property type="molecule type" value="Genomic_DNA"/>
</dbReference>
<feature type="compositionally biased region" description="Basic and acidic residues" evidence="1">
    <location>
        <begin position="608"/>
        <end position="618"/>
    </location>
</feature>
<sequence>MASNADPNLPSMPGAATPTLPSKEPVDNAKTEHVPKKSRPKTTGKHKGAPTKFSLEQVKTLDNLKDREYLPLWPDNKAMNKWLKCTMSRILEDDAFAGKLVINETDTEDVWQKRIVNFFTNARDAKKRKQGKGAGEGTSTADPAPLPTTSRNTMRLAKFASEVVDGKSAFKILKEKEIQEQVDKGTAFDDVADQLWEDESDKQQYVEAAMRMQDLGKNQHEFILGAHDMLNACAQYGHLGKAAMMLLYMFPDGTGGRQHGVLNVKWDPMLPDMCDELPEEYQQLETLFFDYASRHDSLIKKDENGRPRFPAVDTENTTPAGLQELVKDFFEALRCASGYDGPLPYALMNEYPDAFYDNITFHPPTFRDPNDKSHDILLVIRYFTETSGDNTSHPFYLQTHDEIVTRLKELQDKSSSTSATTTTKPQSNVGGDKASLPQEALKGTISDALVGQDDADAHTPPSLPTGVPACDGEDQQMDEISSSPTPLNHAGQGANEAPAEDPAGHDADPKSSDANAVPTADNTSDDYSNPQPSPTPAGLDPDVDHGTQDKNEANLGPSSSSSTRADMQQDDNALFEDRPGDANAGAPASSANHETEVEGGNCQSSTGGHDRSQGHDGEGADGIDDANSSEGEPVNKLPMMPATTSPAGDGTTPAGPVTRKRAPPPPRTPRAPRVAKISQKRHDQLNNQDLPEKRRQEKMLKQRHDTDTDNLAGDSTTGNKRKRRCGA</sequence>
<gene>
    <name evidence="2" type="ORF">VNI00_012607</name>
</gene>
<dbReference type="AlphaFoldDB" id="A0AAW0C8G1"/>
<feature type="compositionally biased region" description="Polar residues" evidence="1">
    <location>
        <begin position="137"/>
        <end position="152"/>
    </location>
</feature>
<feature type="compositionally biased region" description="Basic residues" evidence="1">
    <location>
        <begin position="36"/>
        <end position="49"/>
    </location>
</feature>
<feature type="compositionally biased region" description="Low complexity" evidence="1">
    <location>
        <begin position="414"/>
        <end position="423"/>
    </location>
</feature>
<evidence type="ECO:0000256" key="1">
    <source>
        <dbReference type="SAM" id="MobiDB-lite"/>
    </source>
</evidence>
<accession>A0AAW0C8G1</accession>
<evidence type="ECO:0000313" key="2">
    <source>
        <dbReference type="EMBL" id="KAK7033980.1"/>
    </source>
</evidence>
<feature type="compositionally biased region" description="Basic and acidic residues" evidence="1">
    <location>
        <begin position="24"/>
        <end position="35"/>
    </location>
</feature>
<comment type="caution">
    <text evidence="2">The sequence shown here is derived from an EMBL/GenBank/DDBJ whole genome shotgun (WGS) entry which is preliminary data.</text>
</comment>
<feature type="region of interest" description="Disordered" evidence="1">
    <location>
        <begin position="1"/>
        <end position="54"/>
    </location>
</feature>
<feature type="compositionally biased region" description="Basic and acidic residues" evidence="1">
    <location>
        <begin position="502"/>
        <end position="511"/>
    </location>
</feature>
<feature type="compositionally biased region" description="Polar residues" evidence="1">
    <location>
        <begin position="556"/>
        <end position="566"/>
    </location>
</feature>
<feature type="region of interest" description="Disordered" evidence="1">
    <location>
        <begin position="410"/>
        <end position="435"/>
    </location>
</feature>
<organism evidence="2 3">
    <name type="scientific">Paramarasmius palmivorus</name>
    <dbReference type="NCBI Taxonomy" id="297713"/>
    <lineage>
        <taxon>Eukaryota</taxon>
        <taxon>Fungi</taxon>
        <taxon>Dikarya</taxon>
        <taxon>Basidiomycota</taxon>
        <taxon>Agaricomycotina</taxon>
        <taxon>Agaricomycetes</taxon>
        <taxon>Agaricomycetidae</taxon>
        <taxon>Agaricales</taxon>
        <taxon>Marasmiineae</taxon>
        <taxon>Marasmiaceae</taxon>
        <taxon>Paramarasmius</taxon>
    </lineage>
</organism>
<dbReference type="Proteomes" id="UP001383192">
    <property type="component" value="Unassembled WGS sequence"/>
</dbReference>
<name>A0AAW0C8G1_9AGAR</name>
<feature type="region of interest" description="Disordered" evidence="1">
    <location>
        <begin position="125"/>
        <end position="152"/>
    </location>
</feature>
<evidence type="ECO:0000313" key="3">
    <source>
        <dbReference type="Proteomes" id="UP001383192"/>
    </source>
</evidence>
<keyword evidence="3" id="KW-1185">Reference proteome</keyword>
<feature type="region of interest" description="Disordered" evidence="1">
    <location>
        <begin position="452"/>
        <end position="727"/>
    </location>
</feature>
<proteinExistence type="predicted"/>